<name>A0ABS3FX07_9CYAN</name>
<dbReference type="RefSeq" id="WP_207090080.1">
    <property type="nucleotide sequence ID" value="NZ_JAFLQW010000571.1"/>
</dbReference>
<proteinExistence type="predicted"/>
<gene>
    <name evidence="1" type="ORF">J0895_21690</name>
</gene>
<protein>
    <recommendedName>
        <fullName evidence="3">Calcium-binding protein</fullName>
    </recommendedName>
</protein>
<evidence type="ECO:0000313" key="2">
    <source>
        <dbReference type="Proteomes" id="UP000664844"/>
    </source>
</evidence>
<sequence>MSFAVYNESSYLANNPDIQQAVSAGIFTSGLSHFQIFGLGEGRVQVSPFYNEATYLLNNPDVAAAVSNRVLTSGLQHFIQLGEAEGRVTISPLWNESTYLSLNPDVAGAVNSGLLASGLQHFLALGNAEGRSGGPSTSLTPAGFNESAYLAINPDVRTAVESGILSSGLAHYQSFGQFEANRGGVFLGTSGSDTINAFGQATGILGVGISNITPLGIGGLDGIPTSLGVGEIDTLIGGPGVDIFNLGLGITPLRPSPQKLYVGQGNLDYALIKNFQLEQDLILLAGEPREYRFDAADGNFLISTAGGDLLGILEGISNLQIRNIFDDSTFILSGGEGSLITEVPGFNDSVYLAVNRDVAGAVAGGFFASGLAHYQEFGQNEGRVGVFSGSSGGDEITGFGQNTSLVGVGLTVVADSPNQDVVITGQGTGQIDVLTGGSGVDTFVLGTGISFANSTIQPFYIGNGNEDYALIRNFEPGKDQIQLGGNPGEYTFQASDGNLNIFRNPGDLVGIVEGVTNIAVTQAFTTGRFLMS</sequence>
<evidence type="ECO:0000313" key="1">
    <source>
        <dbReference type="EMBL" id="MBO0351646.1"/>
    </source>
</evidence>
<comment type="caution">
    <text evidence="1">The sequence shown here is derived from an EMBL/GenBank/DDBJ whole genome shotgun (WGS) entry which is preliminary data.</text>
</comment>
<dbReference type="EMBL" id="JAFLQW010000571">
    <property type="protein sequence ID" value="MBO0351646.1"/>
    <property type="molecule type" value="Genomic_DNA"/>
</dbReference>
<keyword evidence="2" id="KW-1185">Reference proteome</keyword>
<dbReference type="Proteomes" id="UP000664844">
    <property type="component" value="Unassembled WGS sequence"/>
</dbReference>
<reference evidence="1 2" key="1">
    <citation type="submission" date="2021-03" db="EMBL/GenBank/DDBJ databases">
        <title>Metabolic Capacity of the Antarctic Cyanobacterium Phormidium pseudopriestleyi that Sustains Oxygenic Photosynthesis in the Presence of Hydrogen Sulfide.</title>
        <authorList>
            <person name="Lumian J.E."/>
            <person name="Jungblut A.D."/>
            <person name="Dillon M.L."/>
            <person name="Hawes I."/>
            <person name="Doran P.T."/>
            <person name="Mackey T.J."/>
            <person name="Dick G.J."/>
            <person name="Grettenberger C.L."/>
            <person name="Sumner D.Y."/>
        </authorList>
    </citation>
    <scope>NUCLEOTIDE SEQUENCE [LARGE SCALE GENOMIC DNA]</scope>
    <source>
        <strain evidence="1 2">FRX01</strain>
    </source>
</reference>
<evidence type="ECO:0008006" key="3">
    <source>
        <dbReference type="Google" id="ProtNLM"/>
    </source>
</evidence>
<organism evidence="1 2">
    <name type="scientific">Phormidium pseudopriestleyi FRX01</name>
    <dbReference type="NCBI Taxonomy" id="1759528"/>
    <lineage>
        <taxon>Bacteria</taxon>
        <taxon>Bacillati</taxon>
        <taxon>Cyanobacteriota</taxon>
        <taxon>Cyanophyceae</taxon>
        <taxon>Oscillatoriophycideae</taxon>
        <taxon>Oscillatoriales</taxon>
        <taxon>Oscillatoriaceae</taxon>
        <taxon>Phormidium</taxon>
    </lineage>
</organism>
<accession>A0ABS3FX07</accession>